<sequence length="289" mass="30612">MPLPGGNRNADLSAIPAWAVAAVCVLGAVVAFTPRVNRAVLAAGWAVAAALTALGFVLVLDLVALALPGLELPFALQPFLLRLGCALTGLAFARLTLTRQRRFRGACPDCGRIGGVTRLATRPRWALVAGYVAVAGCALRFGAQSLWEDELPIGLSASWWLFVVGMLAGGTLLPLALVHRWGEIWPRWVLPLAGRRVPRLVLLIPAALFALGLVSYFGAFGLVELVVRAVSGESDEHTLFLWLAVLGYLGWGAGIGVAAVAYHARTRPVCARCAERPQRTSDGLVGVEP</sequence>
<protein>
    <submittedName>
        <fullName evidence="2">Uncharacterized protein</fullName>
    </submittedName>
</protein>
<feature type="transmembrane region" description="Helical" evidence="1">
    <location>
        <begin position="39"/>
        <end position="67"/>
    </location>
</feature>
<reference evidence="2 3" key="1">
    <citation type="submission" date="2016-04" db="EMBL/GenBank/DDBJ databases">
        <title>Complete genome sequence and analysis of deep-sea sediment isolate, Amycolatopsis sp. WP1.</title>
        <authorList>
            <person name="Wang H."/>
            <person name="Chen S."/>
            <person name="Wu Q."/>
        </authorList>
    </citation>
    <scope>NUCLEOTIDE SEQUENCE [LARGE SCALE GENOMIC DNA]</scope>
    <source>
        <strain evidence="2 3">WP1</strain>
    </source>
</reference>
<evidence type="ECO:0000256" key="1">
    <source>
        <dbReference type="SAM" id="Phobius"/>
    </source>
</evidence>
<dbReference type="EMBL" id="CP015163">
    <property type="protein sequence ID" value="AXB44844.1"/>
    <property type="molecule type" value="Genomic_DNA"/>
</dbReference>
<feature type="transmembrane region" description="Helical" evidence="1">
    <location>
        <begin position="239"/>
        <end position="262"/>
    </location>
</feature>
<evidence type="ECO:0000313" key="3">
    <source>
        <dbReference type="Proteomes" id="UP000250434"/>
    </source>
</evidence>
<dbReference type="OrthoDB" id="2717873at2"/>
<dbReference type="Proteomes" id="UP000250434">
    <property type="component" value="Chromosome"/>
</dbReference>
<keyword evidence="1" id="KW-0812">Transmembrane</keyword>
<dbReference type="KEGG" id="aab:A4R43_22010"/>
<keyword evidence="3" id="KW-1185">Reference proteome</keyword>
<dbReference type="AlphaFoldDB" id="A0A344L9X0"/>
<evidence type="ECO:0000313" key="2">
    <source>
        <dbReference type="EMBL" id="AXB44844.1"/>
    </source>
</evidence>
<keyword evidence="1" id="KW-0472">Membrane</keyword>
<feature type="transmembrane region" description="Helical" evidence="1">
    <location>
        <begin position="200"/>
        <end position="219"/>
    </location>
</feature>
<keyword evidence="1" id="KW-1133">Transmembrane helix</keyword>
<proteinExistence type="predicted"/>
<feature type="transmembrane region" description="Helical" evidence="1">
    <location>
        <begin position="125"/>
        <end position="147"/>
    </location>
</feature>
<accession>A0A344L9X0</accession>
<feature type="transmembrane region" description="Helical" evidence="1">
    <location>
        <begin position="159"/>
        <end position="179"/>
    </location>
</feature>
<organism evidence="2 3">
    <name type="scientific">Amycolatopsis albispora</name>
    <dbReference type="NCBI Taxonomy" id="1804986"/>
    <lineage>
        <taxon>Bacteria</taxon>
        <taxon>Bacillati</taxon>
        <taxon>Actinomycetota</taxon>
        <taxon>Actinomycetes</taxon>
        <taxon>Pseudonocardiales</taxon>
        <taxon>Pseudonocardiaceae</taxon>
        <taxon>Amycolatopsis</taxon>
    </lineage>
</organism>
<feature type="transmembrane region" description="Helical" evidence="1">
    <location>
        <begin position="12"/>
        <end position="32"/>
    </location>
</feature>
<feature type="transmembrane region" description="Helical" evidence="1">
    <location>
        <begin position="79"/>
        <end position="97"/>
    </location>
</feature>
<name>A0A344L9X0_9PSEU</name>
<gene>
    <name evidence="2" type="ORF">A4R43_22010</name>
</gene>